<comment type="caution">
    <text evidence="1">The sequence shown here is derived from an EMBL/GenBank/DDBJ whole genome shotgun (WGS) entry which is preliminary data.</text>
</comment>
<organism evidence="1 2">
    <name type="scientific">Lactiplantibacillus garii</name>
    <dbReference type="NCBI Taxonomy" id="2306423"/>
    <lineage>
        <taxon>Bacteria</taxon>
        <taxon>Bacillati</taxon>
        <taxon>Bacillota</taxon>
        <taxon>Bacilli</taxon>
        <taxon>Lactobacillales</taxon>
        <taxon>Lactobacillaceae</taxon>
        <taxon>Lactiplantibacillus</taxon>
    </lineage>
</organism>
<sequence>MSEESKTKTEADLFNDTTMYCDIMDRPRPEPKAHLRMPRGERAAQFAPFAALTGYQDLIEKRAKVYAHKQYPTAAQVNVVTAQLRRLQRGNHHVEVNYFNDEVGLYQTITAALLAVDFDRGLIRLSDRLIIAIANVRRIVSAQTNIES</sequence>
<name>A0A3R8J703_9LACO</name>
<dbReference type="EMBL" id="QWZQ01000032">
    <property type="protein sequence ID" value="RRK10013.1"/>
    <property type="molecule type" value="Genomic_DNA"/>
</dbReference>
<keyword evidence="2" id="KW-1185">Reference proteome</keyword>
<dbReference type="AlphaFoldDB" id="A0A3R8J703"/>
<evidence type="ECO:0000313" key="1">
    <source>
        <dbReference type="EMBL" id="RRK10013.1"/>
    </source>
</evidence>
<accession>A0A3R8J703</accession>
<evidence type="ECO:0000313" key="2">
    <source>
        <dbReference type="Proteomes" id="UP000283633"/>
    </source>
</evidence>
<proteinExistence type="predicted"/>
<dbReference type="RefSeq" id="WP_125072728.1">
    <property type="nucleotide sequence ID" value="NZ_QWZQ01000032.1"/>
</dbReference>
<dbReference type="OrthoDB" id="361760at2"/>
<protein>
    <submittedName>
        <fullName evidence="1">Uncharacterized protein</fullName>
    </submittedName>
</protein>
<dbReference type="Proteomes" id="UP000283633">
    <property type="component" value="Unassembled WGS sequence"/>
</dbReference>
<reference evidence="1 2" key="1">
    <citation type="submission" date="2018-08" db="EMBL/GenBank/DDBJ databases">
        <title>Genome Lactobacillus garii FI11369.</title>
        <authorList>
            <person name="Diaz M."/>
            <person name="Narbad A."/>
        </authorList>
    </citation>
    <scope>NUCLEOTIDE SEQUENCE [LARGE SCALE GENOMIC DNA]</scope>
    <source>
        <strain evidence="1 2">FI11369</strain>
    </source>
</reference>
<gene>
    <name evidence="1" type="ORF">D1831_09655</name>
</gene>